<name>A0A167P9C1_9GAMM</name>
<dbReference type="PATRIC" id="fig|1365257.3.peg.366"/>
<organism evidence="1 2">
    <name type="scientific">Pseudoalteromonas luteoviolacea S4060-1</name>
    <dbReference type="NCBI Taxonomy" id="1365257"/>
    <lineage>
        <taxon>Bacteria</taxon>
        <taxon>Pseudomonadati</taxon>
        <taxon>Pseudomonadota</taxon>
        <taxon>Gammaproteobacteria</taxon>
        <taxon>Alteromonadales</taxon>
        <taxon>Pseudoalteromonadaceae</taxon>
        <taxon>Pseudoalteromonas</taxon>
    </lineage>
</organism>
<dbReference type="EMBL" id="AUXX01000003">
    <property type="protein sequence ID" value="KZN69807.1"/>
    <property type="molecule type" value="Genomic_DNA"/>
</dbReference>
<evidence type="ECO:0000313" key="1">
    <source>
        <dbReference type="EMBL" id="KZN69807.1"/>
    </source>
</evidence>
<proteinExistence type="predicted"/>
<dbReference type="Proteomes" id="UP000076661">
    <property type="component" value="Unassembled WGS sequence"/>
</dbReference>
<dbReference type="AlphaFoldDB" id="A0A167P9C1"/>
<comment type="caution">
    <text evidence="1">The sequence shown here is derived from an EMBL/GenBank/DDBJ whole genome shotgun (WGS) entry which is preliminary data.</text>
</comment>
<accession>A0A167P9C1</accession>
<sequence length="96" mass="11233">MFKFGRYQDASRLDSHTKVLGLHQGELVQLAKYNMTKFTKEQDSQHFSFHHQACGFVSTNGAYELSVILYEEHIEEPLGWETACLCPNHHCLYFHR</sequence>
<reference evidence="1 2" key="1">
    <citation type="submission" date="2013-07" db="EMBL/GenBank/DDBJ databases">
        <title>Comparative Genomic and Metabolomic Analysis of Twelve Strains of Pseudoalteromonas luteoviolacea.</title>
        <authorList>
            <person name="Vynne N.G."/>
            <person name="Mansson M."/>
            <person name="Gram L."/>
        </authorList>
    </citation>
    <scope>NUCLEOTIDE SEQUENCE [LARGE SCALE GENOMIC DNA]</scope>
    <source>
        <strain evidence="1 2">S4060-1</strain>
    </source>
</reference>
<dbReference type="RefSeq" id="WP_063379741.1">
    <property type="nucleotide sequence ID" value="NZ_AUXX01000003.1"/>
</dbReference>
<protein>
    <submittedName>
        <fullName evidence="1">Uncharacterized protein</fullName>
    </submittedName>
</protein>
<gene>
    <name evidence="1" type="ORF">N478_09935</name>
</gene>
<evidence type="ECO:0000313" key="2">
    <source>
        <dbReference type="Proteomes" id="UP000076661"/>
    </source>
</evidence>